<feature type="non-terminal residue" evidence="1">
    <location>
        <position position="1"/>
    </location>
</feature>
<dbReference type="Proteomes" id="UP000717328">
    <property type="component" value="Unassembled WGS sequence"/>
</dbReference>
<evidence type="ECO:0000313" key="1">
    <source>
        <dbReference type="EMBL" id="KAG5633236.1"/>
    </source>
</evidence>
<protein>
    <submittedName>
        <fullName evidence="1">Uncharacterized protein</fullName>
    </submittedName>
</protein>
<reference evidence="1" key="1">
    <citation type="submission" date="2021-02" db="EMBL/GenBank/DDBJ databases">
        <authorList>
            <person name="Nieuwenhuis M."/>
            <person name="Van De Peppel L.J.J."/>
        </authorList>
    </citation>
    <scope>NUCLEOTIDE SEQUENCE</scope>
    <source>
        <strain evidence="1">D49</strain>
    </source>
</reference>
<sequence length="186" mass="21436">MGHWMLDNASINDTFMQGLQDGLETRNISTLFTAQDRRIMCFPHIINICAGHMTEKASNTPYSDDLDNYCGEVVTSGSGRDVIVLCPNSVHGIRASGQRINYFEDKIKLGNEKKWFKDGDKVVRVHEVQLLRDVRTRWDSVFSMGYRFLELHLPLDRFISVTRELEHLKMTPAEWSRLEDIVFVLG</sequence>
<proteinExistence type="predicted"/>
<dbReference type="InterPro" id="IPR012337">
    <property type="entry name" value="RNaseH-like_sf"/>
</dbReference>
<dbReference type="EMBL" id="JABCKI010008544">
    <property type="protein sequence ID" value="KAG5633236.1"/>
    <property type="molecule type" value="Genomic_DNA"/>
</dbReference>
<name>A0A9P7K0Z7_9AGAR</name>
<dbReference type="OrthoDB" id="2790258at2759"/>
<dbReference type="AlphaFoldDB" id="A0A9P7K0Z7"/>
<comment type="caution">
    <text evidence="1">The sequence shown here is derived from an EMBL/GenBank/DDBJ whole genome shotgun (WGS) entry which is preliminary data.</text>
</comment>
<evidence type="ECO:0000313" key="2">
    <source>
        <dbReference type="Proteomes" id="UP000717328"/>
    </source>
</evidence>
<accession>A0A9P7K0Z7</accession>
<keyword evidence="2" id="KW-1185">Reference proteome</keyword>
<organism evidence="1 2">
    <name type="scientific">Sphagnurus paluster</name>
    <dbReference type="NCBI Taxonomy" id="117069"/>
    <lineage>
        <taxon>Eukaryota</taxon>
        <taxon>Fungi</taxon>
        <taxon>Dikarya</taxon>
        <taxon>Basidiomycota</taxon>
        <taxon>Agaricomycotina</taxon>
        <taxon>Agaricomycetes</taxon>
        <taxon>Agaricomycetidae</taxon>
        <taxon>Agaricales</taxon>
        <taxon>Tricholomatineae</taxon>
        <taxon>Lyophyllaceae</taxon>
        <taxon>Sphagnurus</taxon>
    </lineage>
</organism>
<reference evidence="1" key="2">
    <citation type="submission" date="2021-10" db="EMBL/GenBank/DDBJ databases">
        <title>Phylogenomics reveals ancestral predisposition of the termite-cultivated fungus Termitomyces towards a domesticated lifestyle.</title>
        <authorList>
            <person name="Auxier B."/>
            <person name="Grum-Grzhimaylo A."/>
            <person name="Cardenas M.E."/>
            <person name="Lodge J.D."/>
            <person name="Laessoe T."/>
            <person name="Pedersen O."/>
            <person name="Smith M.E."/>
            <person name="Kuyper T.W."/>
            <person name="Franco-Molano E.A."/>
            <person name="Baroni T.J."/>
            <person name="Aanen D.K."/>
        </authorList>
    </citation>
    <scope>NUCLEOTIDE SEQUENCE</scope>
    <source>
        <strain evidence="1">D49</strain>
    </source>
</reference>
<gene>
    <name evidence="1" type="ORF">H0H81_009579</name>
</gene>
<dbReference type="SUPFAM" id="SSF53098">
    <property type="entry name" value="Ribonuclease H-like"/>
    <property type="match status" value="1"/>
</dbReference>